<reference evidence="9 10" key="1">
    <citation type="submission" date="2016-11" db="EMBL/GenBank/DDBJ databases">
        <authorList>
            <person name="Jaros S."/>
            <person name="Januszkiewicz K."/>
            <person name="Wedrychowicz H."/>
        </authorList>
    </citation>
    <scope>NUCLEOTIDE SEQUENCE [LARGE SCALE GENOMIC DNA]</scope>
    <source>
        <strain evidence="9 10">Y1</strain>
    </source>
</reference>
<protein>
    <recommendedName>
        <fullName evidence="4 7">Signal peptidase I</fullName>
        <ecNumber evidence="4 7">3.4.21.89</ecNumber>
    </recommendedName>
</protein>
<proteinExistence type="inferred from homology"/>
<keyword evidence="7" id="KW-0645">Protease</keyword>
<keyword evidence="7" id="KW-0812">Transmembrane</keyword>
<dbReference type="AlphaFoldDB" id="A0A1M7H5E6"/>
<evidence type="ECO:0000313" key="9">
    <source>
        <dbReference type="EMBL" id="SHM23801.1"/>
    </source>
</evidence>
<dbReference type="GO" id="GO:0009003">
    <property type="term" value="F:signal peptidase activity"/>
    <property type="evidence" value="ECO:0007669"/>
    <property type="project" value="UniProtKB-EC"/>
</dbReference>
<dbReference type="PANTHER" id="PTHR43390">
    <property type="entry name" value="SIGNAL PEPTIDASE I"/>
    <property type="match status" value="1"/>
</dbReference>
<dbReference type="NCBIfam" id="TIGR02227">
    <property type="entry name" value="sigpep_I_bact"/>
    <property type="match status" value="1"/>
</dbReference>
<dbReference type="EMBL" id="FRCT01000002">
    <property type="protein sequence ID" value="SHM23801.1"/>
    <property type="molecule type" value="Genomic_DNA"/>
</dbReference>
<feature type="active site" evidence="6">
    <location>
        <position position="31"/>
    </location>
</feature>
<feature type="domain" description="Peptidase S26" evidence="8">
    <location>
        <begin position="2"/>
        <end position="175"/>
    </location>
</feature>
<dbReference type="PANTHER" id="PTHR43390:SF1">
    <property type="entry name" value="CHLOROPLAST PROCESSING PEPTIDASE"/>
    <property type="match status" value="1"/>
</dbReference>
<organism evidence="9 10">
    <name type="scientific">Ruminococcus flavefaciens</name>
    <dbReference type="NCBI Taxonomy" id="1265"/>
    <lineage>
        <taxon>Bacteria</taxon>
        <taxon>Bacillati</taxon>
        <taxon>Bacillota</taxon>
        <taxon>Clostridia</taxon>
        <taxon>Eubacteriales</taxon>
        <taxon>Oscillospiraceae</taxon>
        <taxon>Ruminococcus</taxon>
    </lineage>
</organism>
<dbReference type="InterPro" id="IPR019533">
    <property type="entry name" value="Peptidase_S26"/>
</dbReference>
<name>A0A1M7H5E6_RUMFL</name>
<comment type="subcellular location">
    <subcellularLocation>
        <location evidence="2">Cell membrane</location>
        <topology evidence="2">Single-pass type II membrane protein</topology>
    </subcellularLocation>
    <subcellularLocation>
        <location evidence="7">Membrane</location>
        <topology evidence="7">Single-pass type II membrane protein</topology>
    </subcellularLocation>
</comment>
<dbReference type="Pfam" id="PF10502">
    <property type="entry name" value="Peptidase_S26"/>
    <property type="match status" value="1"/>
</dbReference>
<dbReference type="EC" id="3.4.21.89" evidence="4 7"/>
<evidence type="ECO:0000256" key="6">
    <source>
        <dbReference type="PIRSR" id="PIRSR600223-1"/>
    </source>
</evidence>
<dbReference type="GO" id="GO:0006465">
    <property type="term" value="P:signal peptide processing"/>
    <property type="evidence" value="ECO:0007669"/>
    <property type="project" value="InterPro"/>
</dbReference>
<evidence type="ECO:0000256" key="4">
    <source>
        <dbReference type="ARBA" id="ARBA00013208"/>
    </source>
</evidence>
<dbReference type="GO" id="GO:0004252">
    <property type="term" value="F:serine-type endopeptidase activity"/>
    <property type="evidence" value="ECO:0007669"/>
    <property type="project" value="InterPro"/>
</dbReference>
<dbReference type="Gene3D" id="2.10.109.10">
    <property type="entry name" value="Umud Fragment, subunit A"/>
    <property type="match status" value="1"/>
</dbReference>
<dbReference type="SUPFAM" id="SSF51306">
    <property type="entry name" value="LexA/Signal peptidase"/>
    <property type="match status" value="1"/>
</dbReference>
<gene>
    <name evidence="9" type="ORF">SAMN04487860_102135</name>
</gene>
<feature type="active site" evidence="6">
    <location>
        <position position="86"/>
    </location>
</feature>
<dbReference type="PRINTS" id="PR00727">
    <property type="entry name" value="LEADERPTASE"/>
</dbReference>
<dbReference type="PROSITE" id="PS00761">
    <property type="entry name" value="SPASE_I_3"/>
    <property type="match status" value="1"/>
</dbReference>
<dbReference type="InterPro" id="IPR019758">
    <property type="entry name" value="Pept_S26A_signal_pept_1_CS"/>
</dbReference>
<evidence type="ECO:0000256" key="2">
    <source>
        <dbReference type="ARBA" id="ARBA00004401"/>
    </source>
</evidence>
<keyword evidence="5 7" id="KW-0378">Hydrolase</keyword>
<keyword evidence="7" id="KW-1133">Transmembrane helix</keyword>
<evidence type="ECO:0000256" key="3">
    <source>
        <dbReference type="ARBA" id="ARBA00009370"/>
    </source>
</evidence>
<comment type="catalytic activity">
    <reaction evidence="1 7">
        <text>Cleavage of hydrophobic, N-terminal signal or leader sequences from secreted and periplasmic proteins.</text>
        <dbReference type="EC" id="3.4.21.89"/>
    </reaction>
</comment>
<dbReference type="Proteomes" id="UP000184394">
    <property type="component" value="Unassembled WGS sequence"/>
</dbReference>
<dbReference type="InterPro" id="IPR036286">
    <property type="entry name" value="LexA/Signal_pep-like_sf"/>
</dbReference>
<dbReference type="InterPro" id="IPR000223">
    <property type="entry name" value="Pept_S26A_signal_pept_1"/>
</dbReference>
<keyword evidence="7" id="KW-0472">Membrane</keyword>
<evidence type="ECO:0000256" key="1">
    <source>
        <dbReference type="ARBA" id="ARBA00000677"/>
    </source>
</evidence>
<evidence type="ECO:0000259" key="8">
    <source>
        <dbReference type="Pfam" id="PF10502"/>
    </source>
</evidence>
<evidence type="ECO:0000313" key="10">
    <source>
        <dbReference type="Proteomes" id="UP000184394"/>
    </source>
</evidence>
<sequence>MDFLETLLITFFVTVMIFTYCFKIYVVKGESMQETLFSGDKLIVETLPFTKLSQGDIIVANISEARLLDDSGDLYDKAVSHKTIVKRIIACEGQSVDIDFSRGKVIIDGEELTESYTSGLTHSDEGAFTGKYPVTVPSGYLFVMGDNRRNSLDSRSYDIGFVSVDDVVGKVVFRIAPAEKAGRVK</sequence>
<evidence type="ECO:0000256" key="5">
    <source>
        <dbReference type="ARBA" id="ARBA00022801"/>
    </source>
</evidence>
<dbReference type="GO" id="GO:0005886">
    <property type="term" value="C:plasma membrane"/>
    <property type="evidence" value="ECO:0007669"/>
    <property type="project" value="UniProtKB-SubCell"/>
</dbReference>
<comment type="similarity">
    <text evidence="3 7">Belongs to the peptidase S26 family.</text>
</comment>
<evidence type="ECO:0000256" key="7">
    <source>
        <dbReference type="RuleBase" id="RU362042"/>
    </source>
</evidence>
<accession>A0A1M7H5E6</accession>
<dbReference type="CDD" id="cd06530">
    <property type="entry name" value="S26_SPase_I"/>
    <property type="match status" value="1"/>
</dbReference>
<feature type="transmembrane region" description="Helical" evidence="7">
    <location>
        <begin position="6"/>
        <end position="26"/>
    </location>
</feature>